<dbReference type="OrthoDB" id="3828589at2"/>
<dbReference type="SUPFAM" id="SSF55961">
    <property type="entry name" value="Bet v1-like"/>
    <property type="match status" value="1"/>
</dbReference>
<keyword evidence="4" id="KW-1185">Reference proteome</keyword>
<dbReference type="InterPro" id="IPR023393">
    <property type="entry name" value="START-like_dom_sf"/>
</dbReference>
<protein>
    <submittedName>
        <fullName evidence="3">Activator of Hsp90 ATPase homolog 1-like protein</fullName>
    </submittedName>
</protein>
<accession>A0A1M6M0C6</accession>
<organism evidence="3 4">
    <name type="scientific">Tessaracoccus bendigoensis DSM 12906</name>
    <dbReference type="NCBI Taxonomy" id="1123357"/>
    <lineage>
        <taxon>Bacteria</taxon>
        <taxon>Bacillati</taxon>
        <taxon>Actinomycetota</taxon>
        <taxon>Actinomycetes</taxon>
        <taxon>Propionibacteriales</taxon>
        <taxon>Propionibacteriaceae</taxon>
        <taxon>Tessaracoccus</taxon>
    </lineage>
</organism>
<dbReference type="Proteomes" id="UP000184512">
    <property type="component" value="Unassembled WGS sequence"/>
</dbReference>
<gene>
    <name evidence="3" type="ORF">SAMN02745244_03212</name>
</gene>
<dbReference type="STRING" id="1123357.SAMN02745244_03212"/>
<dbReference type="EMBL" id="FQZG01000078">
    <property type="protein sequence ID" value="SHJ76868.1"/>
    <property type="molecule type" value="Genomic_DNA"/>
</dbReference>
<reference evidence="3 4" key="1">
    <citation type="submission" date="2016-11" db="EMBL/GenBank/DDBJ databases">
        <authorList>
            <person name="Jaros S."/>
            <person name="Januszkiewicz K."/>
            <person name="Wedrychowicz H."/>
        </authorList>
    </citation>
    <scope>NUCLEOTIDE SEQUENCE [LARGE SCALE GENOMIC DNA]</scope>
    <source>
        <strain evidence="3 4">DSM 12906</strain>
    </source>
</reference>
<evidence type="ECO:0000313" key="3">
    <source>
        <dbReference type="EMBL" id="SHJ76868.1"/>
    </source>
</evidence>
<dbReference type="Gene3D" id="3.30.530.20">
    <property type="match status" value="1"/>
</dbReference>
<sequence>METTTETESETSRLTVSLAVEKPLATVWSGLMTTEGNEALLGAGGRLGSKSDDWRAEDGSYGVTRSFHPMEQIRFSWHADAESPRTLVDLRFSEVDGSTRLDLTQDNLPPDADLTALTSRWDSALSRLAALA</sequence>
<comment type="similarity">
    <text evidence="1">Belongs to the AHA1 family.</text>
</comment>
<dbReference type="InterPro" id="IPR013538">
    <property type="entry name" value="ASHA1/2-like_C"/>
</dbReference>
<evidence type="ECO:0000259" key="2">
    <source>
        <dbReference type="Pfam" id="PF08327"/>
    </source>
</evidence>
<evidence type="ECO:0000313" key="4">
    <source>
        <dbReference type="Proteomes" id="UP000184512"/>
    </source>
</evidence>
<feature type="domain" description="Activator of Hsp90 ATPase homologue 1/2-like C-terminal" evidence="2">
    <location>
        <begin position="28"/>
        <end position="131"/>
    </location>
</feature>
<dbReference type="Pfam" id="PF08327">
    <property type="entry name" value="AHSA1"/>
    <property type="match status" value="1"/>
</dbReference>
<dbReference type="AlphaFoldDB" id="A0A1M6M0C6"/>
<proteinExistence type="inferred from homology"/>
<dbReference type="RefSeq" id="WP_073190207.1">
    <property type="nucleotide sequence ID" value="NZ_FQZG01000078.1"/>
</dbReference>
<evidence type="ECO:0000256" key="1">
    <source>
        <dbReference type="ARBA" id="ARBA00006817"/>
    </source>
</evidence>
<dbReference type="CDD" id="cd07814">
    <property type="entry name" value="SRPBCC_CalC_Aha1-like"/>
    <property type="match status" value="1"/>
</dbReference>
<name>A0A1M6M0C6_9ACTN</name>